<dbReference type="SUPFAM" id="SSF48317">
    <property type="entry name" value="Acid phosphatase/Vanadium-dependent haloperoxidase"/>
    <property type="match status" value="1"/>
</dbReference>
<feature type="transmembrane region" description="Helical" evidence="1">
    <location>
        <begin position="102"/>
        <end position="127"/>
    </location>
</feature>
<feature type="transmembrane region" description="Helical" evidence="1">
    <location>
        <begin position="61"/>
        <end position="82"/>
    </location>
</feature>
<name>A0A1F5F859_9BACT</name>
<accession>A0A1F5F859</accession>
<evidence type="ECO:0000256" key="1">
    <source>
        <dbReference type="SAM" id="Phobius"/>
    </source>
</evidence>
<dbReference type="Proteomes" id="UP000177187">
    <property type="component" value="Unassembled WGS sequence"/>
</dbReference>
<gene>
    <name evidence="3" type="ORF">A2Y64_05390</name>
</gene>
<feature type="transmembrane region" description="Helical" evidence="1">
    <location>
        <begin position="134"/>
        <end position="154"/>
    </location>
</feature>
<dbReference type="AlphaFoldDB" id="A0A1F5F859"/>
<dbReference type="PANTHER" id="PTHR14969">
    <property type="entry name" value="SPHINGOSINE-1-PHOSPHATE PHOSPHOHYDROLASE"/>
    <property type="match status" value="1"/>
</dbReference>
<comment type="caution">
    <text evidence="3">The sequence shown here is derived from an EMBL/GenBank/DDBJ whole genome shotgun (WGS) entry which is preliminary data.</text>
</comment>
<reference evidence="3 4" key="1">
    <citation type="journal article" date="2016" name="Nat. Commun.">
        <title>Thousands of microbial genomes shed light on interconnected biogeochemical processes in an aquifer system.</title>
        <authorList>
            <person name="Anantharaman K."/>
            <person name="Brown C.T."/>
            <person name="Hug L.A."/>
            <person name="Sharon I."/>
            <person name="Castelle C.J."/>
            <person name="Probst A.J."/>
            <person name="Thomas B.C."/>
            <person name="Singh A."/>
            <person name="Wilkins M.J."/>
            <person name="Karaoz U."/>
            <person name="Brodie E.L."/>
            <person name="Williams K.H."/>
            <person name="Hubbard S.S."/>
            <person name="Banfield J.F."/>
        </authorList>
    </citation>
    <scope>NUCLEOTIDE SEQUENCE [LARGE SCALE GENOMIC DNA]</scope>
</reference>
<dbReference type="STRING" id="1817816.A2Y64_05390"/>
<keyword evidence="1" id="KW-0472">Membrane</keyword>
<feature type="transmembrane region" description="Helical" evidence="1">
    <location>
        <begin position="160"/>
        <end position="181"/>
    </location>
</feature>
<feature type="transmembrane region" description="Helical" evidence="1">
    <location>
        <begin position="30"/>
        <end position="54"/>
    </location>
</feature>
<dbReference type="Gene3D" id="1.20.144.10">
    <property type="entry name" value="Phosphatidic acid phosphatase type 2/haloperoxidase"/>
    <property type="match status" value="2"/>
</dbReference>
<protein>
    <recommendedName>
        <fullName evidence="2">Phosphatidic acid phosphatase type 2/haloperoxidase domain-containing protein</fullName>
    </recommendedName>
</protein>
<feature type="domain" description="Phosphatidic acid phosphatase type 2/haloperoxidase" evidence="2">
    <location>
        <begin position="61"/>
        <end position="175"/>
    </location>
</feature>
<evidence type="ECO:0000313" key="3">
    <source>
        <dbReference type="EMBL" id="OGD75554.1"/>
    </source>
</evidence>
<proteinExistence type="predicted"/>
<keyword evidence="1" id="KW-1133">Transmembrane helix</keyword>
<evidence type="ECO:0000313" key="4">
    <source>
        <dbReference type="Proteomes" id="UP000177187"/>
    </source>
</evidence>
<keyword evidence="1" id="KW-0812">Transmembrane</keyword>
<dbReference type="EMBL" id="MFAF01000069">
    <property type="protein sequence ID" value="OGD75554.1"/>
    <property type="molecule type" value="Genomic_DNA"/>
</dbReference>
<evidence type="ECO:0000259" key="2">
    <source>
        <dbReference type="SMART" id="SM00014"/>
    </source>
</evidence>
<organism evidence="3 4">
    <name type="scientific">Candidatus Coatesbacteria bacterium RBG_13_66_14</name>
    <dbReference type="NCBI Taxonomy" id="1817816"/>
    <lineage>
        <taxon>Bacteria</taxon>
        <taxon>Candidatus Coatesiibacteriota</taxon>
    </lineage>
</organism>
<dbReference type="Pfam" id="PF01569">
    <property type="entry name" value="PAP2"/>
    <property type="match status" value="1"/>
</dbReference>
<dbReference type="PANTHER" id="PTHR14969:SF13">
    <property type="entry name" value="AT30094P"/>
    <property type="match status" value="1"/>
</dbReference>
<dbReference type="SMART" id="SM00014">
    <property type="entry name" value="acidPPc"/>
    <property type="match status" value="1"/>
</dbReference>
<sequence>MVEHLTAYYDRFDLGLFRALNSAGDPFLDGLFTVVSSRWFGIALGLVVCAWFVYTKRWGALRCIAALVLAVGLSDLIGYRVLKPLFSRLRPCYALPSGSFNWVAHAANVGSLPSLHAANLFAWALVAALADKRLAWGAYPLALLVCLSRVYLGVHWPTDVLAGMVWGSLAALGCWFLTGWIEKLLKRRKKE</sequence>
<dbReference type="InterPro" id="IPR000326">
    <property type="entry name" value="PAP2/HPO"/>
</dbReference>
<dbReference type="InterPro" id="IPR036938">
    <property type="entry name" value="PAP2/HPO_sf"/>
</dbReference>